<keyword evidence="2" id="KW-1185">Reference proteome</keyword>
<dbReference type="STRING" id="1215104.GCA_000730585_05019"/>
<accession>A0A239C883</accession>
<reference evidence="2" key="1">
    <citation type="submission" date="2017-06" db="EMBL/GenBank/DDBJ databases">
        <authorList>
            <person name="Varghese N."/>
            <person name="Submissions S."/>
        </authorList>
    </citation>
    <scope>NUCLEOTIDE SEQUENCE [LARGE SCALE GENOMIC DNA]</scope>
    <source>
        <strain evidence="2">DSM 22348</strain>
    </source>
</reference>
<organism evidence="1 2">
    <name type="scientific">Pseudomonas japonica</name>
    <dbReference type="NCBI Taxonomy" id="256466"/>
    <lineage>
        <taxon>Bacteria</taxon>
        <taxon>Pseudomonadati</taxon>
        <taxon>Pseudomonadota</taxon>
        <taxon>Gammaproteobacteria</taxon>
        <taxon>Pseudomonadales</taxon>
        <taxon>Pseudomonadaceae</taxon>
        <taxon>Pseudomonas</taxon>
    </lineage>
</organism>
<dbReference type="EMBL" id="FZOL01000004">
    <property type="protein sequence ID" value="SNS15654.1"/>
    <property type="molecule type" value="Genomic_DNA"/>
</dbReference>
<sequence>MTSTGLPAPCCDNCHRAGKKIHRVHRGRRFCSTCYSRLFKRSLCRGCGNFARIYTLDTHGLCLSCEAKAPCVRCSGVGKPVGLMTEYGPACNSCAHYFKAPEPCERCGTLSTRLTRVSKKNDNVRYCPRCAREDAGTCPDCRRHRFLVLGADGRLRCKLCTENGESQCLTCSRPMPAGRGKECDDCTWKKTFERRVRIQIEGYDRASVRKHFAEFCEWLCTQMGARKAALKLKHYLVFFSFLDTHSAELPSYVSLLNHFEADGLRRMRTPMLWLSERYGIQPDATMREEHSDKRRIQEMINSMPSGAAQTALSGYRAYLMSRQGQGKTTIRSVRLSMRAARDLLAAGSELLEALPVQQAVTDYLIHKPGQRASSRGFIAYLNRTYELDLNADVSKRAQSRARSQRLEADIHAMYDSREQGEAFERNWIKTALMLFHKLPRVSKKMISYTPFTVEGQCGYSVALNGKTYWVPGPWKPLVE</sequence>
<evidence type="ECO:0000313" key="2">
    <source>
        <dbReference type="Proteomes" id="UP000198407"/>
    </source>
</evidence>
<protein>
    <submittedName>
        <fullName evidence="1">Uncharacterized protein</fullName>
    </submittedName>
</protein>
<name>A0A239C883_9PSED</name>
<evidence type="ECO:0000313" key="1">
    <source>
        <dbReference type="EMBL" id="SNS15654.1"/>
    </source>
</evidence>
<gene>
    <name evidence="1" type="ORF">SAMN05444352_10423</name>
</gene>
<dbReference type="Proteomes" id="UP000198407">
    <property type="component" value="Unassembled WGS sequence"/>
</dbReference>
<proteinExistence type="predicted"/>
<dbReference type="AlphaFoldDB" id="A0A239C883"/>